<accession>A0A975RAC7</accession>
<reference evidence="1" key="1">
    <citation type="submission" date="2021-04" db="EMBL/GenBank/DDBJ databases">
        <title>Draft genome sequence data of methanotrophic Methylovulum sp. strain S1L and Methylomonas sp. strain S2AM isolated from boreal lake water columns.</title>
        <authorList>
            <person name="Rissanen A.J."/>
            <person name="Mangayil R."/>
            <person name="Svenning M.M."/>
            <person name="Khanongnuch R."/>
        </authorList>
    </citation>
    <scope>NUCLEOTIDE SEQUENCE</scope>
    <source>
        <strain evidence="1">S2AM</strain>
    </source>
</reference>
<organism evidence="1 2">
    <name type="scientific">Methylomonas paludis</name>
    <dbReference type="NCBI Taxonomy" id="1173101"/>
    <lineage>
        <taxon>Bacteria</taxon>
        <taxon>Pseudomonadati</taxon>
        <taxon>Pseudomonadota</taxon>
        <taxon>Gammaproteobacteria</taxon>
        <taxon>Methylococcales</taxon>
        <taxon>Methylococcaceae</taxon>
        <taxon>Methylomonas</taxon>
    </lineage>
</organism>
<protein>
    <submittedName>
        <fullName evidence="1">Uncharacterized protein</fullName>
    </submittedName>
</protein>
<dbReference type="AlphaFoldDB" id="A0A975RAC7"/>
<keyword evidence="2" id="KW-1185">Reference proteome</keyword>
<dbReference type="KEGG" id="mpad:KEF85_06050"/>
<gene>
    <name evidence="1" type="ORF">KEF85_06050</name>
</gene>
<name>A0A975RAC7_9GAMM</name>
<dbReference type="EMBL" id="CP073754">
    <property type="protein sequence ID" value="QWF72017.1"/>
    <property type="molecule type" value="Genomic_DNA"/>
</dbReference>
<sequence length="75" mass="8431">MQAIEFEATAYQHSIKIPETVPDGVPIRVLLLIEDRPPESVSDVKTLLATLTDGLTDEDLMRPRDSGREPVEWDI</sequence>
<evidence type="ECO:0000313" key="1">
    <source>
        <dbReference type="EMBL" id="QWF72017.1"/>
    </source>
</evidence>
<dbReference type="RefSeq" id="WP_215584046.1">
    <property type="nucleotide sequence ID" value="NZ_CP073754.1"/>
</dbReference>
<proteinExistence type="predicted"/>
<dbReference type="Proteomes" id="UP000676649">
    <property type="component" value="Chromosome"/>
</dbReference>
<evidence type="ECO:0000313" key="2">
    <source>
        <dbReference type="Proteomes" id="UP000676649"/>
    </source>
</evidence>